<dbReference type="GO" id="GO:0005737">
    <property type="term" value="C:cytoplasm"/>
    <property type="evidence" value="ECO:0007669"/>
    <property type="project" value="UniProtKB-ARBA"/>
</dbReference>
<proteinExistence type="predicted"/>
<dbReference type="SMART" id="SM00801">
    <property type="entry name" value="dDENN"/>
    <property type="match status" value="1"/>
</dbReference>
<feature type="compositionally biased region" description="Basic and acidic residues" evidence="1">
    <location>
        <begin position="83"/>
        <end position="92"/>
    </location>
</feature>
<sequence>MGPYKHHHHHQFYGGKRHKSTGVADYFAVLGMDIDDDSFLFRESPSPTPPTPTPTPPTLAVPPKSSSQISPSTDNSSSSINDNKGEDVDQNNHVDGTGTDNAAADDDDGPDIRITTTSSLENNDTTKTPRNSRNLTKKLVLPQDRIPTADKNNDGDSGGNKQIVESAAATVVEESAAENDTGSSDDDDNEKQDRNLHVERFDREIVELALFLSSSTTNTIASTTSNNADGGGKAGGRFECGCWEYTNEEDGSCAIPIVIPPGRRTRRRQIMKDAIQSGVKLAYRRRRCSRTKCGCCRTEKEEGNEQSKQPQHYYYTPGVADIAIHYVKLRPSTINFPNFTSPSVDCYPEQSQTQRHDNNGNNYDGYKDATERAFSKLFVSRGSGVTAAGGTYEDGSSDAGSSRAGGVTARHLSSLARQGAGLLVNVVKKTAAQRVPPLHPSPLQSATGGGNVTIGANTMNNHNHDHDVDFDGEFIHNSLPASLSYDGTKRREHFFPDDNDMPQCRGIDEDGIPDDMLVQKMLLRTQLPLPAGYVEWIIPDFCETLHLPSAELVQRRRFRRQQQRSIGQRQRRLPPPILVDRTLSIQSEQMNNVTSPSSVGMEAMYLSPTNAPSPSPMNGNIRIHDEKTTMMMKDKRDGLQDQQQLVPDTAFLPILVTSKSVPFPPPNVDDDEINYNDDNDDDDDSYIFVPILAIRRQLIRDEERFHEDPSIVDIQVTHLNAEGVPPTMSDEDENDDDFGRASSAASPKLTSTMIRMQNNIASDIMNKSQWTLSSSCSAADTSPDQHRHRLQPIIMVRRNAPDGFLDIPFAAAKVLDRFPQKNYRGMPFPEEEMPLFCYPGGSYLVRDKLRNCRLPRSFGFVVKNERGDSIYVTCLSFREPLSKRRRKQLDRLSIRRRETSLPHRTYWEKSLEISGRTRYHENYLIGFDDYIIFEDKTICLLGRHPYWTEFRRFLTHLHLLSGSSSDIPIERNISHLLLSVPIPKPGGQCVLVPFSTMNEPMALVMPPLKDLPLVDLSYQRLFAALDVPTVVTIVLGFLCLERKLILISSRQSLLLDCCELLKSLLFPFELCAPYVPHLTQPFMSCLDFPGAIFVGIYDDEQPNGLATIVRCNIPDESIILELDSGEINCDGNRYETLKAAYQIIPSESRTLLIKEVEALCQDAGIVPGQEPLDLGIDSSGQVIETIVPSNVRVFGKKQEHHEPLDDRSIRDSFLRFFCSILGGYERFLVVPDADYLTSGNDWFDSSSFVGTAPANRTPFLRTLVQTQLFQSFIQRRTEASDVHCMLFDECLAEYHSSTISFGRLSCDAGSRTYWDDDSHQPSYFLLIDQCATEPDLLLDDDESSLTKSDMYNKTAFNDNDTATQASSGYADSTISDTASVDKDAQIAINTSGDIVTIPSTAHLPPNARFVYCVDGNPSFPTSFDREIFFPKEPDFLETESSQVPAPILTRSEREREGALRLHNMSVSRRDNPLLTIPKGSQFLGAWLMCIPTQISQPNLSVKEKSKILLRSLGALRSLRSYRRIVADEAAYRALIVACGRCGTDRRVELMKLYGLLRADGIFPNAVTLGQYTKAIAEGYSNAGVDEGTKVGMQVVISSGTKRSEQESFALEVLDNNLSILEESGLKWRSGGNSVPAQSVRPAPHANDSSSQAEQSQPMSISPTKTFDTTTTQRSLKSRRSWLPVCCSSSFLANSKLKNSPSRLDSIRLFAMWSRNSSCKACAYIPLDEEIQSGWDEIQTKHEVVYTVSCPRCGGAISPSICYEEMSVDELLIESETTTHNKSSAEDLNISGVTQDTDAQGLPPQLESIISKKLALDSTSEQGKSGCVSYLSPQNLRISLEELVLEFGEEILERDRLRMLNPEAFFNLWWYSARFSLPLPLPVTSLSSDDDKDNSFSDLGLYDCCSFASWDRTLALEACRSAAKALMAAQSLTSAPDRLLREKLFVNPNTDNPLLSFFNLQNYAQGDWDHPDFSEILVALVQACETRDLLQVVECVCQRNLARGSASINNSYVSMNASFESAGTKTTEDSVRPTSTSLDCYRTILYLARYQCTTAFHAFFPTTMRPCKGYHFWCAQGTAPLPIFDRAFREAAECYSKRKKLLVPIPDVSGVALGFRSVFGHII</sequence>
<dbReference type="Proteomes" id="UP001530293">
    <property type="component" value="Unassembled WGS sequence"/>
</dbReference>
<dbReference type="InterPro" id="IPR051696">
    <property type="entry name" value="DENN_Domain_GEFs"/>
</dbReference>
<feature type="compositionally biased region" description="Polar residues" evidence="1">
    <location>
        <begin position="1646"/>
        <end position="1672"/>
    </location>
</feature>
<feature type="region of interest" description="Disordered" evidence="1">
    <location>
        <begin position="1631"/>
        <end position="1672"/>
    </location>
</feature>
<organism evidence="3 4">
    <name type="scientific">Discostella pseudostelligera</name>
    <dbReference type="NCBI Taxonomy" id="259834"/>
    <lineage>
        <taxon>Eukaryota</taxon>
        <taxon>Sar</taxon>
        <taxon>Stramenopiles</taxon>
        <taxon>Ochrophyta</taxon>
        <taxon>Bacillariophyta</taxon>
        <taxon>Coscinodiscophyceae</taxon>
        <taxon>Thalassiosirophycidae</taxon>
        <taxon>Stephanodiscales</taxon>
        <taxon>Stephanodiscaceae</taxon>
        <taxon>Discostella</taxon>
    </lineage>
</organism>
<dbReference type="InterPro" id="IPR043153">
    <property type="entry name" value="DENN_C"/>
</dbReference>
<dbReference type="EMBL" id="JALLBG020000168">
    <property type="protein sequence ID" value="KAL3760896.1"/>
    <property type="molecule type" value="Genomic_DNA"/>
</dbReference>
<feature type="compositionally biased region" description="Polar residues" evidence="1">
    <location>
        <begin position="118"/>
        <end position="134"/>
    </location>
</feature>
<dbReference type="InterPro" id="IPR005112">
    <property type="entry name" value="dDENN_dom"/>
</dbReference>
<feature type="compositionally biased region" description="Low complexity" evidence="1">
    <location>
        <begin position="164"/>
        <end position="174"/>
    </location>
</feature>
<evidence type="ECO:0000259" key="2">
    <source>
        <dbReference type="PROSITE" id="PS50211"/>
    </source>
</evidence>
<gene>
    <name evidence="3" type="ORF">ACHAWU_009575</name>
</gene>
<protein>
    <recommendedName>
        <fullName evidence="2">UDENN domain-containing protein</fullName>
    </recommendedName>
</protein>
<dbReference type="InterPro" id="IPR037516">
    <property type="entry name" value="Tripartite_DENN"/>
</dbReference>
<feature type="domain" description="UDENN" evidence="2">
    <location>
        <begin position="791"/>
        <end position="1284"/>
    </location>
</feature>
<name>A0ABD3MG24_9STRA</name>
<dbReference type="PANTHER" id="PTHR12296">
    <property type="entry name" value="DENN DOMAIN-CONTAINING PROTEIN 4"/>
    <property type="match status" value="1"/>
</dbReference>
<dbReference type="PROSITE" id="PS50211">
    <property type="entry name" value="DENN"/>
    <property type="match status" value="1"/>
</dbReference>
<dbReference type="Gene3D" id="3.40.50.11500">
    <property type="match status" value="1"/>
</dbReference>
<dbReference type="Pfam" id="PF03456">
    <property type="entry name" value="uDENN"/>
    <property type="match status" value="1"/>
</dbReference>
<dbReference type="InterPro" id="IPR001194">
    <property type="entry name" value="cDENN_dom"/>
</dbReference>
<feature type="compositionally biased region" description="Low complexity" evidence="1">
    <location>
        <begin position="65"/>
        <end position="79"/>
    </location>
</feature>
<evidence type="ECO:0000313" key="4">
    <source>
        <dbReference type="Proteomes" id="UP001530293"/>
    </source>
</evidence>
<comment type="caution">
    <text evidence="3">The sequence shown here is derived from an EMBL/GenBank/DDBJ whole genome shotgun (WGS) entry which is preliminary data.</text>
</comment>
<feature type="compositionally biased region" description="Pro residues" evidence="1">
    <location>
        <begin position="46"/>
        <end position="60"/>
    </location>
</feature>
<evidence type="ECO:0000256" key="1">
    <source>
        <dbReference type="SAM" id="MobiDB-lite"/>
    </source>
</evidence>
<accession>A0ABD3MG24</accession>
<feature type="region of interest" description="Disordered" evidence="1">
    <location>
        <begin position="723"/>
        <end position="744"/>
    </location>
</feature>
<dbReference type="Pfam" id="PF03455">
    <property type="entry name" value="dDENN"/>
    <property type="match status" value="1"/>
</dbReference>
<keyword evidence="4" id="KW-1185">Reference proteome</keyword>
<feature type="region of interest" description="Disordered" evidence="1">
    <location>
        <begin position="38"/>
        <end position="192"/>
    </location>
</feature>
<reference evidence="3 4" key="1">
    <citation type="submission" date="2024-10" db="EMBL/GenBank/DDBJ databases">
        <title>Updated reference genomes for cyclostephanoid diatoms.</title>
        <authorList>
            <person name="Roberts W.R."/>
            <person name="Alverson A.J."/>
        </authorList>
    </citation>
    <scope>NUCLEOTIDE SEQUENCE [LARGE SCALE GENOMIC DNA]</scope>
    <source>
        <strain evidence="3 4">AJA232-27</strain>
    </source>
</reference>
<dbReference type="Gene3D" id="3.30.450.200">
    <property type="match status" value="1"/>
</dbReference>
<dbReference type="InterPro" id="IPR005113">
    <property type="entry name" value="uDENN_dom"/>
</dbReference>
<dbReference type="PANTHER" id="PTHR12296:SF21">
    <property type="entry name" value="DENN DOMAIN-CONTAINING PROTEIN 3"/>
    <property type="match status" value="1"/>
</dbReference>
<dbReference type="Pfam" id="PF02141">
    <property type="entry name" value="DENN"/>
    <property type="match status" value="1"/>
</dbReference>
<evidence type="ECO:0000313" key="3">
    <source>
        <dbReference type="EMBL" id="KAL3760896.1"/>
    </source>
</evidence>
<dbReference type="SMART" id="SM00799">
    <property type="entry name" value="DENN"/>
    <property type="match status" value="1"/>
</dbReference>